<evidence type="ECO:0008006" key="5">
    <source>
        <dbReference type="Google" id="ProtNLM"/>
    </source>
</evidence>
<dbReference type="EMBL" id="JBDFQZ010000003">
    <property type="protein sequence ID" value="KAK9741385.1"/>
    <property type="molecule type" value="Genomic_DNA"/>
</dbReference>
<dbReference type="GO" id="GO:0009451">
    <property type="term" value="P:RNA modification"/>
    <property type="evidence" value="ECO:0007669"/>
    <property type="project" value="InterPro"/>
</dbReference>
<dbReference type="FunFam" id="1.25.40.10:FF:000073">
    <property type="entry name" value="Pentatricopeptide repeat-containing protein chloroplastic"/>
    <property type="match status" value="2"/>
</dbReference>
<dbReference type="Gene3D" id="1.25.40.10">
    <property type="entry name" value="Tetratricopeptide repeat domain"/>
    <property type="match status" value="7"/>
</dbReference>
<dbReference type="Pfam" id="PF13041">
    <property type="entry name" value="PPR_2"/>
    <property type="match status" value="6"/>
</dbReference>
<comment type="caution">
    <text evidence="3">The sequence shown here is derived from an EMBL/GenBank/DDBJ whole genome shotgun (WGS) entry which is preliminary data.</text>
</comment>
<dbReference type="InterPro" id="IPR046848">
    <property type="entry name" value="E_motif"/>
</dbReference>
<feature type="repeat" description="PPR" evidence="2">
    <location>
        <begin position="61"/>
        <end position="95"/>
    </location>
</feature>
<proteinExistence type="predicted"/>
<dbReference type="Pfam" id="PF20431">
    <property type="entry name" value="E_motif"/>
    <property type="match status" value="1"/>
</dbReference>
<dbReference type="InterPro" id="IPR046960">
    <property type="entry name" value="PPR_At4g14850-like_plant"/>
</dbReference>
<feature type="repeat" description="PPR" evidence="2">
    <location>
        <begin position="668"/>
        <end position="702"/>
    </location>
</feature>
<dbReference type="Proteomes" id="UP001443914">
    <property type="component" value="Unassembled WGS sequence"/>
</dbReference>
<dbReference type="Pfam" id="PF12854">
    <property type="entry name" value="PPR_1"/>
    <property type="match status" value="1"/>
</dbReference>
<protein>
    <recommendedName>
        <fullName evidence="5">Pentatricopeptide repeat-containing protein</fullName>
    </recommendedName>
</protein>
<dbReference type="FunFam" id="1.25.40.10:FF:000090">
    <property type="entry name" value="Pentatricopeptide repeat-containing protein, chloroplastic"/>
    <property type="match status" value="1"/>
</dbReference>
<feature type="repeat" description="PPR" evidence="2">
    <location>
        <begin position="263"/>
        <end position="297"/>
    </location>
</feature>
<evidence type="ECO:0000313" key="4">
    <source>
        <dbReference type="Proteomes" id="UP001443914"/>
    </source>
</evidence>
<dbReference type="AlphaFoldDB" id="A0AAW1LZC4"/>
<evidence type="ECO:0000313" key="3">
    <source>
        <dbReference type="EMBL" id="KAK9741385.1"/>
    </source>
</evidence>
<reference evidence="3" key="1">
    <citation type="submission" date="2024-03" db="EMBL/GenBank/DDBJ databases">
        <title>WGS assembly of Saponaria officinalis var. Norfolk2.</title>
        <authorList>
            <person name="Jenkins J."/>
            <person name="Shu S."/>
            <person name="Grimwood J."/>
            <person name="Barry K."/>
            <person name="Goodstein D."/>
            <person name="Schmutz J."/>
            <person name="Leebens-Mack J."/>
            <person name="Osbourn A."/>
        </authorList>
    </citation>
    <scope>NUCLEOTIDE SEQUENCE [LARGE SCALE GENOMIC DNA]</scope>
    <source>
        <strain evidence="3">JIC</strain>
    </source>
</reference>
<feature type="repeat" description="PPR" evidence="2">
    <location>
        <begin position="465"/>
        <end position="499"/>
    </location>
</feature>
<feature type="repeat" description="PPR" evidence="2">
    <location>
        <begin position="364"/>
        <end position="398"/>
    </location>
</feature>
<name>A0AAW1LZC4_SAPOF</name>
<evidence type="ECO:0000256" key="1">
    <source>
        <dbReference type="ARBA" id="ARBA00022737"/>
    </source>
</evidence>
<feature type="repeat" description="PPR" evidence="2">
    <location>
        <begin position="567"/>
        <end position="601"/>
    </location>
</feature>
<dbReference type="GO" id="GO:0003729">
    <property type="term" value="F:mRNA binding"/>
    <property type="evidence" value="ECO:0007669"/>
    <property type="project" value="UniProtKB-ARBA"/>
</dbReference>
<keyword evidence="1" id="KW-0677">Repeat</keyword>
<dbReference type="Pfam" id="PF01535">
    <property type="entry name" value="PPR"/>
    <property type="match status" value="3"/>
</dbReference>
<organism evidence="3 4">
    <name type="scientific">Saponaria officinalis</name>
    <name type="common">Common soapwort</name>
    <name type="synonym">Lychnis saponaria</name>
    <dbReference type="NCBI Taxonomy" id="3572"/>
    <lineage>
        <taxon>Eukaryota</taxon>
        <taxon>Viridiplantae</taxon>
        <taxon>Streptophyta</taxon>
        <taxon>Embryophyta</taxon>
        <taxon>Tracheophyta</taxon>
        <taxon>Spermatophyta</taxon>
        <taxon>Magnoliopsida</taxon>
        <taxon>eudicotyledons</taxon>
        <taxon>Gunneridae</taxon>
        <taxon>Pentapetalae</taxon>
        <taxon>Caryophyllales</taxon>
        <taxon>Caryophyllaceae</taxon>
        <taxon>Caryophylleae</taxon>
        <taxon>Saponaria</taxon>
    </lineage>
</organism>
<accession>A0AAW1LZC4</accession>
<feature type="repeat" description="PPR" evidence="2">
    <location>
        <begin position="131"/>
        <end position="165"/>
    </location>
</feature>
<keyword evidence="4" id="KW-1185">Reference proteome</keyword>
<dbReference type="NCBIfam" id="TIGR00756">
    <property type="entry name" value="PPR"/>
    <property type="match status" value="8"/>
</dbReference>
<dbReference type="FunFam" id="1.25.40.10:FF:000436">
    <property type="entry name" value="Pentatricopeptide repeat-containing protein At5g39350 family"/>
    <property type="match status" value="1"/>
</dbReference>
<dbReference type="SUPFAM" id="SSF48452">
    <property type="entry name" value="TPR-like"/>
    <property type="match status" value="1"/>
</dbReference>
<gene>
    <name evidence="3" type="ORF">RND81_03G101900</name>
</gene>
<dbReference type="PANTHER" id="PTHR24015">
    <property type="entry name" value="OS07G0578800 PROTEIN-RELATED"/>
    <property type="match status" value="1"/>
</dbReference>
<feature type="repeat" description="PPR" evidence="2">
    <location>
        <begin position="232"/>
        <end position="262"/>
    </location>
</feature>
<dbReference type="InterPro" id="IPR011990">
    <property type="entry name" value="TPR-like_helical_dom_sf"/>
</dbReference>
<dbReference type="InterPro" id="IPR002885">
    <property type="entry name" value="PPR_rpt"/>
</dbReference>
<dbReference type="PROSITE" id="PS51375">
    <property type="entry name" value="PPR"/>
    <property type="match status" value="8"/>
</dbReference>
<evidence type="ECO:0000256" key="2">
    <source>
        <dbReference type="PROSITE-ProRule" id="PRU00708"/>
    </source>
</evidence>
<dbReference type="FunFam" id="1.25.40.10:FF:000682">
    <property type="entry name" value="Pentatricopeptide repeat-containing protein At3g16610"/>
    <property type="match status" value="1"/>
</dbReference>
<dbReference type="PANTHER" id="PTHR24015:SF1832">
    <property type="entry name" value="OS03G0241800 PROTEIN"/>
    <property type="match status" value="1"/>
</dbReference>
<sequence length="846" mass="94307">MHHMLFSCCKDLNSLFRIHARLIVLGITHNNSTLNNLINTYSLHQRCDLSRLIFDSVKNPGVILYNSMIRAYIRSEKHDSALKLYDSMLENELKPDNYTFNFVINACAAKLDFKLGVDVHSDVIKNGFELDLYIGTSLVDMYCKMGRLDRARKVFDEMRERDIVSWNAIIGGLSKDGDYCEGLMFFGKMQNGVNGIVPNSVTLLNLFPALCKLEDVKLCKSVHGFVIRRKFRSEVYNGLIDVYAKCGSIEDARTVFDGMRGRDDVSWGTIMAGYVHNGCFSEVLELFDEMKGKNGVMNKVSVVSSSTAASELRDLEKGKEIHACAIQNDIDSDGVVATSLMTMYVKCGELGMATELFRELEEKDLVAWSALIAGLVQSGFPKEAVSLFREMLQEKLKPNSVTLLSVFSICAELSQHRVGKSVHCYSLKAGIDSEVATGNSLASMYAKWGFFSQALTVFHKIRHKNVVSWNSLINGYAQNGKTQQAIELYRELMLSGMKPDSETIVGVLPACAISRQLYLGMCVHGLIIKSGFVSDCHVKNALIDMYAKCDRLSFAETLFNELDFTKDEVSWNAIISGYVHNSCFREALSAFCRMKYEGLKPSTISIVSVIPAVSHLSALPQGMAIHACAVQMGFQSITRIGNVFIDMYAKCGRVDLSERYFDEMENKDTVTWNTMLAGYAVHGHTARAVTLFSNMRKKNVSLDSVTFLSVLSACRHGGLVEEGKKIFYSMNDDFHIEPKLEHYACIVDLLGRSGLFSEILDLIEKMPLEPDAAIWGALLGACRMHSNSDLAEMALNNLVRLEPVNPAHYVGLSNIYAQSGKWVEAKTARLKLTDAGLKKIPGRSWI</sequence>